<dbReference type="EMBL" id="AFZE01000045">
    <property type="protein sequence ID" value="EHL13218.1"/>
    <property type="molecule type" value="Genomic_DNA"/>
</dbReference>
<dbReference type="BioCyc" id="EBAC796937-HMP:GMGH-519-MONOMER"/>
<dbReference type="Pfam" id="PF02583">
    <property type="entry name" value="Trns_repr_metal"/>
    <property type="match status" value="1"/>
</dbReference>
<gene>
    <name evidence="1" type="ORF">HMPREF9629_00518</name>
</gene>
<sequence>MQADYKKIRKKLNIAMGQLEGVSRMVDKDRYCIDISIQLMAVTSALKAINKDILQAHLNGCVSNAIETGNKENIDEKLGEIVKIISGLQ</sequence>
<dbReference type="GO" id="GO:0045892">
    <property type="term" value="P:negative regulation of DNA-templated transcription"/>
    <property type="evidence" value="ECO:0007669"/>
    <property type="project" value="UniProtKB-ARBA"/>
</dbReference>
<dbReference type="InterPro" id="IPR003735">
    <property type="entry name" value="Metal_Tscrpt_repr"/>
</dbReference>
<dbReference type="PANTHER" id="PTHR33677">
    <property type="entry name" value="TRANSCRIPTIONAL REPRESSOR FRMR-RELATED"/>
    <property type="match status" value="1"/>
</dbReference>
<reference evidence="1 2" key="1">
    <citation type="submission" date="2011-08" db="EMBL/GenBank/DDBJ databases">
        <title>The Genome Sequence of Eubacteriaceae bacterium ACC19a.</title>
        <authorList>
            <consortium name="The Broad Institute Genome Sequencing Platform"/>
            <person name="Earl A."/>
            <person name="Ward D."/>
            <person name="Feldgarden M."/>
            <person name="Gevers D."/>
            <person name="Sizova M."/>
            <person name="Hazen A."/>
            <person name="Epstein S."/>
            <person name="Young S.K."/>
            <person name="Zeng Q."/>
            <person name="Gargeya S."/>
            <person name="Fitzgerald M."/>
            <person name="Haas B."/>
            <person name="Abouelleil A."/>
            <person name="Alvarado L."/>
            <person name="Arachchi H.M."/>
            <person name="Berlin A."/>
            <person name="Brown A."/>
            <person name="Chapman S.B."/>
            <person name="Chen Z."/>
            <person name="Dunbar C."/>
            <person name="Freedman E."/>
            <person name="Gearin G."/>
            <person name="Gellesch M."/>
            <person name="Goldberg J."/>
            <person name="Griggs A."/>
            <person name="Gujja S."/>
            <person name="Heiman D."/>
            <person name="Howarth C."/>
            <person name="Larson L."/>
            <person name="Lui A."/>
            <person name="MacDonald P.J.P."/>
            <person name="Montmayeur A."/>
            <person name="Murphy C."/>
            <person name="Neiman D."/>
            <person name="Pearson M."/>
            <person name="Priest M."/>
            <person name="Roberts A."/>
            <person name="Saif S."/>
            <person name="Shea T."/>
            <person name="Shenoy N."/>
            <person name="Sisk P."/>
            <person name="Stolte C."/>
            <person name="Sykes S."/>
            <person name="Wortman J."/>
            <person name="Nusbaum C."/>
            <person name="Birren B."/>
        </authorList>
    </citation>
    <scope>NUCLEOTIDE SEQUENCE [LARGE SCALE GENOMIC DNA]</scope>
    <source>
        <strain evidence="1 2">ACC19a</strain>
    </source>
</reference>
<dbReference type="HOGENOM" id="CLU_130332_2_2_9"/>
<evidence type="ECO:0008006" key="3">
    <source>
        <dbReference type="Google" id="ProtNLM"/>
    </source>
</evidence>
<accession>G9X295</accession>
<proteinExistence type="predicted"/>
<comment type="caution">
    <text evidence="1">The sequence shown here is derived from an EMBL/GenBank/DDBJ whole genome shotgun (WGS) entry which is preliminary data.</text>
</comment>
<dbReference type="GO" id="GO:0046872">
    <property type="term" value="F:metal ion binding"/>
    <property type="evidence" value="ECO:0007669"/>
    <property type="project" value="InterPro"/>
</dbReference>
<dbReference type="AlphaFoldDB" id="G9X295"/>
<dbReference type="GO" id="GO:0003677">
    <property type="term" value="F:DNA binding"/>
    <property type="evidence" value="ECO:0007669"/>
    <property type="project" value="InterPro"/>
</dbReference>
<name>G9X295_9FIRM</name>
<organism evidence="1 2">
    <name type="scientific">Peptoanaerobacter stomatis</name>
    <dbReference type="NCBI Taxonomy" id="796937"/>
    <lineage>
        <taxon>Bacteria</taxon>
        <taxon>Bacillati</taxon>
        <taxon>Bacillota</taxon>
        <taxon>Clostridia</taxon>
        <taxon>Peptostreptococcales</taxon>
        <taxon>Filifactoraceae</taxon>
        <taxon>Peptoanaerobacter</taxon>
    </lineage>
</organism>
<evidence type="ECO:0000313" key="1">
    <source>
        <dbReference type="EMBL" id="EHL13218.1"/>
    </source>
</evidence>
<dbReference type="Gene3D" id="1.20.58.1000">
    <property type="entry name" value="Metal-sensitive repressor, helix protomer"/>
    <property type="match status" value="1"/>
</dbReference>
<protein>
    <recommendedName>
        <fullName evidence="3">Metal-sensitive transcriptional repressor</fullName>
    </recommendedName>
</protein>
<dbReference type="RefSeq" id="WP_009524755.1">
    <property type="nucleotide sequence ID" value="NZ_JBQMYZ010000007.1"/>
</dbReference>
<dbReference type="InterPro" id="IPR038390">
    <property type="entry name" value="Metal_Tscrpt_repr_sf"/>
</dbReference>
<dbReference type="Proteomes" id="UP000006437">
    <property type="component" value="Unassembled WGS sequence"/>
</dbReference>
<evidence type="ECO:0000313" key="2">
    <source>
        <dbReference type="Proteomes" id="UP000006437"/>
    </source>
</evidence>